<name>E8R890_DESM0</name>
<dbReference type="AlphaFoldDB" id="E8R890"/>
<proteinExistence type="predicted"/>
<evidence type="ECO:0000259" key="1">
    <source>
        <dbReference type="Pfam" id="PF00382"/>
    </source>
</evidence>
<dbReference type="InterPro" id="IPR036915">
    <property type="entry name" value="Cyclin-like_sf"/>
</dbReference>
<protein>
    <submittedName>
        <fullName evidence="2">Transcription factor TFIIB cyclin-related protein</fullName>
    </submittedName>
</protein>
<dbReference type="STRING" id="765177.Desmu_0397"/>
<dbReference type="SUPFAM" id="SSF47954">
    <property type="entry name" value="Cyclin-like"/>
    <property type="match status" value="1"/>
</dbReference>
<dbReference type="Pfam" id="PF00382">
    <property type="entry name" value="TFIIB"/>
    <property type="match status" value="1"/>
</dbReference>
<accession>E8R890</accession>
<dbReference type="Proteomes" id="UP000001068">
    <property type="component" value="Chromosome"/>
</dbReference>
<dbReference type="KEGG" id="dmu:Desmu_0397"/>
<dbReference type="GO" id="GO:0017025">
    <property type="term" value="F:TBP-class protein binding"/>
    <property type="evidence" value="ECO:0007669"/>
    <property type="project" value="InterPro"/>
</dbReference>
<organism evidence="2 3">
    <name type="scientific">Desulfurococcus mucosus (strain ATCC 35584 / DSM 2162 / JCM 9187 / O7/1)</name>
    <dbReference type="NCBI Taxonomy" id="765177"/>
    <lineage>
        <taxon>Archaea</taxon>
        <taxon>Thermoproteota</taxon>
        <taxon>Thermoprotei</taxon>
        <taxon>Desulfurococcales</taxon>
        <taxon>Desulfurococcaceae</taxon>
        <taxon>Desulfurococcus</taxon>
    </lineage>
</organism>
<feature type="domain" description="Transcription factor TFIIB cyclin-like" evidence="1">
    <location>
        <begin position="116"/>
        <end position="174"/>
    </location>
</feature>
<gene>
    <name evidence="2" type="ordered locus">Desmu_0397</name>
</gene>
<dbReference type="Gene3D" id="1.10.472.10">
    <property type="entry name" value="Cyclin-like"/>
    <property type="match status" value="1"/>
</dbReference>
<dbReference type="HOGENOM" id="CLU_848880_0_0_2"/>
<dbReference type="OrthoDB" id="385454at2157"/>
<dbReference type="InterPro" id="IPR013150">
    <property type="entry name" value="TFIIB_cyclin"/>
</dbReference>
<evidence type="ECO:0000313" key="3">
    <source>
        <dbReference type="Proteomes" id="UP000001068"/>
    </source>
</evidence>
<keyword evidence="3" id="KW-1185">Reference proteome</keyword>
<reference evidence="2 3" key="2">
    <citation type="journal article" date="2011" name="Stand. Genomic Sci.">
        <title>Complete genome sequence of Desulfurococcus mucosus type strain (O7/1).</title>
        <authorList>
            <person name="Wirth R."/>
            <person name="Chertkov O."/>
            <person name="Held B."/>
            <person name="Lapidus A."/>
            <person name="Nolan M."/>
            <person name="Lucas S."/>
            <person name="Hammon N."/>
            <person name="Deshpande S."/>
            <person name="Cheng J.F."/>
            <person name="Tapia R."/>
            <person name="Han C."/>
            <person name="Goodwin L."/>
            <person name="Pitluck S."/>
            <person name="Liolios K."/>
            <person name="Ioanna P."/>
            <person name="Ivanova N."/>
            <person name="Mavromatis K."/>
            <person name="Mikhailova N."/>
            <person name="Pati A."/>
            <person name="Chen A."/>
            <person name="Palaniappan K."/>
            <person name="Land M."/>
            <person name="Hauser L."/>
            <person name="Chang Y.J."/>
            <person name="Jeffries C.D."/>
            <person name="Bilek Y."/>
            <person name="Hader T."/>
            <person name="Rohde M."/>
            <person name="Spring S."/>
            <person name="Sikorski J."/>
            <person name="Goker M."/>
            <person name="Woyke T."/>
            <person name="Bristow J."/>
            <person name="Eisen J.A."/>
            <person name="Markowitz V."/>
            <person name="Hugenholtz P."/>
            <person name="Kyrpides N.C."/>
            <person name="Klenk H.P."/>
        </authorList>
    </citation>
    <scope>NUCLEOTIDE SEQUENCE [LARGE SCALE GENOMIC DNA]</scope>
    <source>
        <strain evidence="3">ATCC 35584 / DSM 2162 / JCM 9187 / O7/1</strain>
    </source>
</reference>
<evidence type="ECO:0000313" key="2">
    <source>
        <dbReference type="EMBL" id="ADV64716.1"/>
    </source>
</evidence>
<dbReference type="eggNOG" id="arCOG01981">
    <property type="taxonomic scope" value="Archaea"/>
</dbReference>
<reference evidence="3" key="1">
    <citation type="submission" date="2010-11" db="EMBL/GenBank/DDBJ databases">
        <title>The complete genome of Desulfurococcus mucosus DSM 2162.</title>
        <authorList>
            <consortium name="US DOE Joint Genome Institute (JGI-PGF)"/>
            <person name="Lucas S."/>
            <person name="Copeland A."/>
            <person name="Lapidus A."/>
            <person name="Bruce D."/>
            <person name="Goodwin L."/>
            <person name="Pitluck S."/>
            <person name="Kyrpides N."/>
            <person name="Mavromatis K."/>
            <person name="Pagani I."/>
            <person name="Ivanova N."/>
            <person name="Ovchinnikova G."/>
            <person name="Chertkov O."/>
            <person name="Held B."/>
            <person name="Brettin T."/>
            <person name="Detter J.C."/>
            <person name="Tapia R."/>
            <person name="Han C."/>
            <person name="Land M."/>
            <person name="Hauser L."/>
            <person name="Markowitz V."/>
            <person name="Cheng J.-F."/>
            <person name="Hugenholtz P."/>
            <person name="Woyke T."/>
            <person name="Wu D."/>
            <person name="Wirth R."/>
            <person name="Bilek Y."/>
            <person name="Hader T."/>
            <person name="Klenk H.-P."/>
            <person name="Eisen J.A."/>
        </authorList>
    </citation>
    <scope>NUCLEOTIDE SEQUENCE [LARGE SCALE GENOMIC DNA]</scope>
    <source>
        <strain evidence="3">ATCC 35584 / DSM 2162 / JCM 9187 / O7/1</strain>
    </source>
</reference>
<sequence length="306" mass="32338">MVEGFNEVLLELATAVSVKTGVPVERLASTASRLLSDPVFTELTKYFDKRFKAAAAVYAALRSMGVCVSPRCVEEYAGVSRTRFTEVLRSMGVEPCSLAGYVSYASRVLGLDDSTAADALWAARRVRVAMGGLSNSTVAAASLYLAARGRLTQKTVSSILCVSEVSVRNIARRMEGLLGDALSFSLREADAPGRPRGSLMLELLGGGGVAAGLTLLEPGVEPWRSVTASAGLPLEGSIVLAEATGRLEHMGIAVGRALSYLCLKGYRVVWTHLSNLAPVLVGEGFKPVSYSPRLGSTIYAVSLSML</sequence>
<dbReference type="CDD" id="cd00043">
    <property type="entry name" value="CYCLIN_SF"/>
    <property type="match status" value="1"/>
</dbReference>
<dbReference type="EMBL" id="CP002363">
    <property type="protein sequence ID" value="ADV64716.1"/>
    <property type="molecule type" value="Genomic_DNA"/>
</dbReference>